<gene>
    <name evidence="2" type="ORF">MAQ5080_01500</name>
</gene>
<dbReference type="RefSeq" id="WP_067208252.1">
    <property type="nucleotide sequence ID" value="NZ_FLOC01000007.1"/>
</dbReference>
<dbReference type="EMBL" id="FLOC01000007">
    <property type="protein sequence ID" value="SBS29779.1"/>
    <property type="molecule type" value="Genomic_DNA"/>
</dbReference>
<dbReference type="InterPro" id="IPR019613">
    <property type="entry name" value="DUF4198"/>
</dbReference>
<keyword evidence="2" id="KW-0812">Transmembrane</keyword>
<keyword evidence="3" id="KW-1185">Reference proteome</keyword>
<feature type="signal peptide" evidence="1">
    <location>
        <begin position="1"/>
        <end position="19"/>
    </location>
</feature>
<proteinExistence type="predicted"/>
<evidence type="ECO:0000313" key="2">
    <source>
        <dbReference type="EMBL" id="SBS29779.1"/>
    </source>
</evidence>
<dbReference type="Proteomes" id="UP000092627">
    <property type="component" value="Unassembled WGS sequence"/>
</dbReference>
<sequence>MFKATLCTLGLLAASSTMAHELMIMPTKSIVTQAPATVAIDISASHGVYRPDKGVGVDSITVLDADGKRVRDIGTVVKGKTRTSFELPIENDGTYKIMYGGSEPMYLTNYTIGARDTQKRIRGSKEEVKDLIPEGAKNIETVKMNRYGMTFITAKMPTDAVLQPSNEGLEIIPVTHPADYINGEEIEFKALLDGQPTEGVEITVKAEAALYNGDLEPIKATTDEDGMASVVIENAGRYAATFAFQGDNPGADADKAFYSVFYTFEVVYE</sequence>
<evidence type="ECO:0000313" key="3">
    <source>
        <dbReference type="Proteomes" id="UP000092627"/>
    </source>
</evidence>
<reference evidence="2 3" key="1">
    <citation type="submission" date="2016-06" db="EMBL/GenBank/DDBJ databases">
        <authorList>
            <person name="Kjaerup R.B."/>
            <person name="Dalgaard T.S."/>
            <person name="Juul-Madsen H.R."/>
        </authorList>
    </citation>
    <scope>NUCLEOTIDE SEQUENCE [LARGE SCALE GENOMIC DNA]</scope>
    <source>
        <strain evidence="2 3">CECT 5080</strain>
    </source>
</reference>
<evidence type="ECO:0000256" key="1">
    <source>
        <dbReference type="SAM" id="SignalP"/>
    </source>
</evidence>
<dbReference type="Pfam" id="PF10670">
    <property type="entry name" value="DUF4198"/>
    <property type="match status" value="1"/>
</dbReference>
<organism evidence="2 3">
    <name type="scientific">Marinomonas aquimarina</name>
    <dbReference type="NCBI Taxonomy" id="295068"/>
    <lineage>
        <taxon>Bacteria</taxon>
        <taxon>Pseudomonadati</taxon>
        <taxon>Pseudomonadota</taxon>
        <taxon>Gammaproteobacteria</taxon>
        <taxon>Oceanospirillales</taxon>
        <taxon>Oceanospirillaceae</taxon>
        <taxon>Marinomonas</taxon>
    </lineage>
</organism>
<keyword evidence="1" id="KW-0732">Signal</keyword>
<name>A0A1A8TC48_9GAMM</name>
<protein>
    <submittedName>
        <fullName evidence="2">Nickel uptake substrate-specific transmembrane region</fullName>
    </submittedName>
</protein>
<feature type="chain" id="PRO_5008378941" evidence="1">
    <location>
        <begin position="20"/>
        <end position="269"/>
    </location>
</feature>
<keyword evidence="2" id="KW-0472">Membrane</keyword>
<dbReference type="STRING" id="295068.MAQ5080_01500"/>
<accession>A0A1A8TC48</accession>
<dbReference type="AlphaFoldDB" id="A0A1A8TC48"/>
<dbReference type="OrthoDB" id="5943at2"/>